<accession>A0AAJ0A8V8</accession>
<name>A0AAJ0A8V8_9PEZI</name>
<evidence type="ECO:0000313" key="2">
    <source>
        <dbReference type="Proteomes" id="UP001224890"/>
    </source>
</evidence>
<proteinExistence type="predicted"/>
<comment type="caution">
    <text evidence="1">The sequence shown here is derived from an EMBL/GenBank/DDBJ whole genome shotgun (WGS) entry which is preliminary data.</text>
</comment>
<dbReference type="GeneID" id="85460877"/>
<reference evidence="1" key="1">
    <citation type="submission" date="2021-06" db="EMBL/GenBank/DDBJ databases">
        <title>Comparative genomics, transcriptomics and evolutionary studies reveal genomic signatures of adaptation to plant cell wall in hemibiotrophic fungi.</title>
        <authorList>
            <consortium name="DOE Joint Genome Institute"/>
            <person name="Baroncelli R."/>
            <person name="Diaz J.F."/>
            <person name="Benocci T."/>
            <person name="Peng M."/>
            <person name="Battaglia E."/>
            <person name="Haridas S."/>
            <person name="Andreopoulos W."/>
            <person name="Labutti K."/>
            <person name="Pangilinan J."/>
            <person name="Floch G.L."/>
            <person name="Makela M.R."/>
            <person name="Henrissat B."/>
            <person name="Grigoriev I.V."/>
            <person name="Crouch J.A."/>
            <person name="De Vries R.P."/>
            <person name="Sukno S.A."/>
            <person name="Thon M.R."/>
        </authorList>
    </citation>
    <scope>NUCLEOTIDE SEQUENCE</scope>
    <source>
        <strain evidence="1">CBS 193.32</strain>
    </source>
</reference>
<gene>
    <name evidence="1" type="ORF">BDP55DRAFT_683713</name>
</gene>
<keyword evidence="2" id="KW-1185">Reference proteome</keyword>
<dbReference type="Proteomes" id="UP001224890">
    <property type="component" value="Unassembled WGS sequence"/>
</dbReference>
<organism evidence="1 2">
    <name type="scientific">Colletotrichum godetiae</name>
    <dbReference type="NCBI Taxonomy" id="1209918"/>
    <lineage>
        <taxon>Eukaryota</taxon>
        <taxon>Fungi</taxon>
        <taxon>Dikarya</taxon>
        <taxon>Ascomycota</taxon>
        <taxon>Pezizomycotina</taxon>
        <taxon>Sordariomycetes</taxon>
        <taxon>Hypocreomycetidae</taxon>
        <taxon>Glomerellales</taxon>
        <taxon>Glomerellaceae</taxon>
        <taxon>Colletotrichum</taxon>
        <taxon>Colletotrichum acutatum species complex</taxon>
    </lineage>
</organism>
<dbReference type="RefSeq" id="XP_060422822.1">
    <property type="nucleotide sequence ID" value="XM_060576351.1"/>
</dbReference>
<evidence type="ECO:0000313" key="1">
    <source>
        <dbReference type="EMBL" id="KAK1658058.1"/>
    </source>
</evidence>
<protein>
    <submittedName>
        <fullName evidence="1">Uncharacterized protein</fullName>
    </submittedName>
</protein>
<sequence>MGVDDPTNIAGSMAIVDSWGTKRKQVYLWTCCGCGNTGMPISYSNCQTCDVARCAYCAVSKVRI</sequence>
<dbReference type="AlphaFoldDB" id="A0AAJ0A8V8"/>
<dbReference type="EMBL" id="JAHMHR010000079">
    <property type="protein sequence ID" value="KAK1658058.1"/>
    <property type="molecule type" value="Genomic_DNA"/>
</dbReference>